<proteinExistence type="predicted"/>
<sequence length="998" mass="111219">MIPISPRPIFALSFAVSNPKTTLFKIFHFSTSTPSFHSSNSSTYQSRRHEEESRNVRVSVWWDFENCNLPCNVNVFRVAQFITSAIRANGIKGPIQITAFGDIMQLSRANQEALSATGINLSHIPSGGKNSADRSLLVDLLYWVSQNPPPVHLFLISGDRAQMMLPVFYAVPQVSCGNGMLWLGGENLSGKHFNQPPDAHYGSWYGHSRAPLEDPFAVTEQPSVSHTDELTNSGSDSKLRPIPKAVIKQIRQILNLYPEGILITELRKDLAKGNLIIDRDLYGYKKFSRLLLAMPHILKLQSGSDGQMYARGVNIKISEQDESTPSIYMGPVANKEGSDTVLLLTNPETKTEAHPRNLQEPSNMHKQRIKMQEPPRRGEESFPPMELQEVPKKQDQTVIVQDPTKKVEVPSSPVVVLDNATENKSQLHASEEHSSVAEVGISQRIWMKWFGSKDGDADKKHFSKHDEISSGKITVEDKDVISTSFSAKSVCPALFSPSSHEAIIYGKIAYNSDATVESSSQRSSIFSRIMRWSRFWSSPYSNHATEEFHENINQLKNDNQKHVVFAEESFWKEMEAFMKTFQASTIVLQSKTRARLAQNLQNKGPSVLRSLPLSNLLHLVDLLISDKKWVVECNSQTYPFKLVQLGKGTFNNHTFCLNGLSSIFQAGDPPSTSQIPQELVDGKHQNIRQPVCQSSSSKSRSEILADCQKLVDHIVKEYPEGFNMGAFRKLFLDKYGYSLDLQKLGYQKLVTLLQIMPGVRIESNYIVPAGEVSKNLDLKSTDLHVQESNVGTVANLDSELSDTSRKDDDPNSPWEELGPVANSGPGKDETVGPTLHDYEPLPDNDFSDSEDETSSSKSDGGDKSRMDVEDSSLLQILDSWYSGKDDNSRKDAPENVTKSGLKPSASAGLVTKNGTAMVNHARRQKSTKSYSFVSEQPRNNKDRLIDGILGSLKKSRECSTVGYVFLVHVPLSFHSSFCSSAERETRRESLICKAGLDE</sequence>
<accession>A0ABD1SVZ4</accession>
<dbReference type="Gene3D" id="3.30.420.610">
    <property type="entry name" value="LOTUS domain-like"/>
    <property type="match status" value="2"/>
</dbReference>
<dbReference type="EMBL" id="JBFOLK010000006">
    <property type="protein sequence ID" value="KAL2504613.1"/>
    <property type="molecule type" value="Genomic_DNA"/>
</dbReference>
<keyword evidence="3" id="KW-0540">Nuclease</keyword>
<evidence type="ECO:0000313" key="3">
    <source>
        <dbReference type="EMBL" id="KAL2504613.1"/>
    </source>
</evidence>
<evidence type="ECO:0000259" key="2">
    <source>
        <dbReference type="PROSITE" id="PS51644"/>
    </source>
</evidence>
<feature type="compositionally biased region" description="Acidic residues" evidence="1">
    <location>
        <begin position="840"/>
        <end position="853"/>
    </location>
</feature>
<reference evidence="4" key="1">
    <citation type="submission" date="2024-07" db="EMBL/GenBank/DDBJ databases">
        <title>Two chromosome-level genome assemblies of Korean endemic species Abeliophyllum distichum and Forsythia ovata (Oleaceae).</title>
        <authorList>
            <person name="Jang H."/>
        </authorList>
    </citation>
    <scope>NUCLEOTIDE SEQUENCE [LARGE SCALE GENOMIC DNA]</scope>
</reference>
<feature type="region of interest" description="Disordered" evidence="1">
    <location>
        <begin position="349"/>
        <end position="383"/>
    </location>
</feature>
<keyword evidence="4" id="KW-1185">Reference proteome</keyword>
<dbReference type="CDD" id="cd08824">
    <property type="entry name" value="LOTUS"/>
    <property type="match status" value="2"/>
</dbReference>
<feature type="region of interest" description="Disordered" evidence="1">
    <location>
        <begin position="789"/>
        <end position="867"/>
    </location>
</feature>
<dbReference type="InterPro" id="IPR025605">
    <property type="entry name" value="OST-HTH/LOTUS_dom"/>
</dbReference>
<dbReference type="InterPro" id="IPR021139">
    <property type="entry name" value="NYN"/>
</dbReference>
<dbReference type="Pfam" id="PF01936">
    <property type="entry name" value="NYN"/>
    <property type="match status" value="1"/>
</dbReference>
<feature type="compositionally biased region" description="Basic and acidic residues" evidence="1">
    <location>
        <begin position="883"/>
        <end position="893"/>
    </location>
</feature>
<evidence type="ECO:0000256" key="1">
    <source>
        <dbReference type="SAM" id="MobiDB-lite"/>
    </source>
</evidence>
<evidence type="ECO:0000313" key="4">
    <source>
        <dbReference type="Proteomes" id="UP001604336"/>
    </source>
</evidence>
<dbReference type="CDD" id="cd10910">
    <property type="entry name" value="PIN_limkain_b1_N_like"/>
    <property type="match status" value="1"/>
</dbReference>
<dbReference type="Proteomes" id="UP001604336">
    <property type="component" value="Unassembled WGS sequence"/>
</dbReference>
<dbReference type="InterPro" id="IPR024768">
    <property type="entry name" value="Marf1"/>
</dbReference>
<dbReference type="PANTHER" id="PTHR14379">
    <property type="entry name" value="LIMKAIN B LKAP"/>
    <property type="match status" value="1"/>
</dbReference>
<feature type="region of interest" description="Disordered" evidence="1">
    <location>
        <begin position="882"/>
        <end position="907"/>
    </location>
</feature>
<dbReference type="PROSITE" id="PS51644">
    <property type="entry name" value="HTH_OST"/>
    <property type="match status" value="2"/>
</dbReference>
<dbReference type="InterPro" id="IPR041966">
    <property type="entry name" value="LOTUS-like"/>
</dbReference>
<dbReference type="Pfam" id="PF12872">
    <property type="entry name" value="OST-HTH"/>
    <property type="match status" value="2"/>
</dbReference>
<keyword evidence="3" id="KW-0378">Hydrolase</keyword>
<feature type="compositionally biased region" description="Basic and acidic residues" evidence="1">
    <location>
        <begin position="370"/>
        <end position="380"/>
    </location>
</feature>
<dbReference type="Pfam" id="PF14418">
    <property type="entry name" value="OHA"/>
    <property type="match status" value="1"/>
</dbReference>
<dbReference type="GO" id="GO:0004519">
    <property type="term" value="F:endonuclease activity"/>
    <property type="evidence" value="ECO:0007669"/>
    <property type="project" value="UniProtKB-KW"/>
</dbReference>
<name>A0ABD1SVZ4_9LAMI</name>
<protein>
    <submittedName>
        <fullName evidence="3">Endonuclease or glycosyl hydrolase</fullName>
    </submittedName>
</protein>
<organism evidence="3 4">
    <name type="scientific">Abeliophyllum distichum</name>
    <dbReference type="NCBI Taxonomy" id="126358"/>
    <lineage>
        <taxon>Eukaryota</taxon>
        <taxon>Viridiplantae</taxon>
        <taxon>Streptophyta</taxon>
        <taxon>Embryophyta</taxon>
        <taxon>Tracheophyta</taxon>
        <taxon>Spermatophyta</taxon>
        <taxon>Magnoliopsida</taxon>
        <taxon>eudicotyledons</taxon>
        <taxon>Gunneridae</taxon>
        <taxon>Pentapetalae</taxon>
        <taxon>asterids</taxon>
        <taxon>lamiids</taxon>
        <taxon>Lamiales</taxon>
        <taxon>Oleaceae</taxon>
        <taxon>Forsythieae</taxon>
        <taxon>Abeliophyllum</taxon>
    </lineage>
</organism>
<dbReference type="AlphaFoldDB" id="A0ABD1SVZ4"/>
<gene>
    <name evidence="3" type="ORF">Adt_20234</name>
</gene>
<dbReference type="GO" id="GO:0016787">
    <property type="term" value="F:hydrolase activity"/>
    <property type="evidence" value="ECO:0007669"/>
    <property type="project" value="UniProtKB-KW"/>
</dbReference>
<dbReference type="InterPro" id="IPR025677">
    <property type="entry name" value="OST-HTH-assoc_dom"/>
</dbReference>
<feature type="domain" description="HTH OST-type" evidence="2">
    <location>
        <begin position="703"/>
        <end position="782"/>
    </location>
</feature>
<feature type="domain" description="HTH OST-type" evidence="2">
    <location>
        <begin position="242"/>
        <end position="314"/>
    </location>
</feature>
<comment type="caution">
    <text evidence="3">The sequence shown here is derived from an EMBL/GenBank/DDBJ whole genome shotgun (WGS) entry which is preliminary data.</text>
</comment>
<dbReference type="PANTHER" id="PTHR14379:SF6">
    <property type="entry name" value="EMB|CAB71880.1"/>
    <property type="match status" value="1"/>
</dbReference>
<keyword evidence="3" id="KW-0255">Endonuclease</keyword>